<sequence>MWGAGGSRRLLGVFPRHLENTMRTILGALALTAALLPAPAATAAAEPQAPSPGPPPVAPAVVTHDVAFTTGDGQRLGGRIFVPPGARGRLPGLLLIHGSGKGRPWRALETEAVEFARQGMVVLAPDKRAAGYSKTRRDFGQLADDALRAFAVLRARPEVDPAKAGVWGLSEGGWVAPIAAARSADVKFLITVGGPGFGALRTQAWNMVNKLDRAGIEGSVRSVLGRELYRLTSDAGLFPGDRADAAGTLRRVRQPVLAIWGDRDDQVPPAESAEVFRANVPGSLTVRFLGGGHTLWVSGRDKADALAPGYASTVGGWVRDVTAGRVPPSSAGAAPAQRSLSRDLPPSAWWEGWRAQLAAAALLVGVFAGYLVTGLRRRAVPSRAGRAFAVLGLVTVPGTLLGAFQMIGAANGRGIDLGPLLAGRPVVWVVLQVLALATVVAGVVLARRWKALPLRQRVLAAGGALFLPWALHWGLLLP</sequence>
<keyword evidence="3" id="KW-0732">Signal</keyword>
<gene>
    <name evidence="5" type="ORF">D5H75_15945</name>
</gene>
<dbReference type="InterPro" id="IPR001375">
    <property type="entry name" value="Peptidase_S9_cat"/>
</dbReference>
<dbReference type="EMBL" id="QZEY01000005">
    <property type="protein sequence ID" value="RJL31936.1"/>
    <property type="molecule type" value="Genomic_DNA"/>
</dbReference>
<evidence type="ECO:0000313" key="5">
    <source>
        <dbReference type="EMBL" id="RJL31936.1"/>
    </source>
</evidence>
<evidence type="ECO:0000313" key="6">
    <source>
        <dbReference type="Proteomes" id="UP000265768"/>
    </source>
</evidence>
<dbReference type="PROSITE" id="PS00708">
    <property type="entry name" value="PRO_ENDOPEP_SER"/>
    <property type="match status" value="1"/>
</dbReference>
<dbReference type="GO" id="GO:0006508">
    <property type="term" value="P:proteolysis"/>
    <property type="evidence" value="ECO:0007669"/>
    <property type="project" value="InterPro"/>
</dbReference>
<dbReference type="PANTHER" id="PTHR43265:SF1">
    <property type="entry name" value="ESTERASE ESTD"/>
    <property type="match status" value="1"/>
</dbReference>
<feature type="signal peptide" evidence="3">
    <location>
        <begin position="1"/>
        <end position="43"/>
    </location>
</feature>
<dbReference type="InterPro" id="IPR053145">
    <property type="entry name" value="AB_hydrolase_Est10"/>
</dbReference>
<feature type="transmembrane region" description="Helical" evidence="2">
    <location>
        <begin position="353"/>
        <end position="375"/>
    </location>
</feature>
<feature type="chain" id="PRO_5038764114" evidence="3">
    <location>
        <begin position="44"/>
        <end position="478"/>
    </location>
</feature>
<evidence type="ECO:0000256" key="1">
    <source>
        <dbReference type="ARBA" id="ARBA00022801"/>
    </source>
</evidence>
<evidence type="ECO:0000256" key="3">
    <source>
        <dbReference type="SAM" id="SignalP"/>
    </source>
</evidence>
<keyword evidence="2" id="KW-0812">Transmembrane</keyword>
<feature type="domain" description="Peptidase S9 prolyl oligopeptidase catalytic" evidence="4">
    <location>
        <begin position="111"/>
        <end position="278"/>
    </location>
</feature>
<dbReference type="SUPFAM" id="SSF53474">
    <property type="entry name" value="alpha/beta-Hydrolases"/>
    <property type="match status" value="1"/>
</dbReference>
<dbReference type="InterPro" id="IPR029058">
    <property type="entry name" value="AB_hydrolase_fold"/>
</dbReference>
<keyword evidence="6" id="KW-1185">Reference proteome</keyword>
<comment type="caution">
    <text evidence="5">The sequence shown here is derived from an EMBL/GenBank/DDBJ whole genome shotgun (WGS) entry which is preliminary data.</text>
</comment>
<protein>
    <submittedName>
        <fullName evidence="5">Alpha/beta hydrolase</fullName>
    </submittedName>
</protein>
<dbReference type="GO" id="GO:0052689">
    <property type="term" value="F:carboxylic ester hydrolase activity"/>
    <property type="evidence" value="ECO:0007669"/>
    <property type="project" value="TreeGrafter"/>
</dbReference>
<dbReference type="OrthoDB" id="9765647at2"/>
<keyword evidence="2" id="KW-0472">Membrane</keyword>
<name>A0A3A4AQF1_9ACTN</name>
<organism evidence="5 6">
    <name type="scientific">Bailinhaonella thermotolerans</name>
    <dbReference type="NCBI Taxonomy" id="1070861"/>
    <lineage>
        <taxon>Bacteria</taxon>
        <taxon>Bacillati</taxon>
        <taxon>Actinomycetota</taxon>
        <taxon>Actinomycetes</taxon>
        <taxon>Streptosporangiales</taxon>
        <taxon>Streptosporangiaceae</taxon>
        <taxon>Bailinhaonella</taxon>
    </lineage>
</organism>
<dbReference type="Gene3D" id="3.40.50.1820">
    <property type="entry name" value="alpha/beta hydrolase"/>
    <property type="match status" value="1"/>
</dbReference>
<feature type="transmembrane region" description="Helical" evidence="2">
    <location>
        <begin position="427"/>
        <end position="446"/>
    </location>
</feature>
<dbReference type="InterPro" id="IPR002471">
    <property type="entry name" value="Pept_S9_AS"/>
</dbReference>
<keyword evidence="1 5" id="KW-0378">Hydrolase</keyword>
<evidence type="ECO:0000259" key="4">
    <source>
        <dbReference type="Pfam" id="PF00326"/>
    </source>
</evidence>
<dbReference type="GO" id="GO:0004252">
    <property type="term" value="F:serine-type endopeptidase activity"/>
    <property type="evidence" value="ECO:0007669"/>
    <property type="project" value="InterPro"/>
</dbReference>
<dbReference type="PANTHER" id="PTHR43265">
    <property type="entry name" value="ESTERASE ESTD"/>
    <property type="match status" value="1"/>
</dbReference>
<proteinExistence type="predicted"/>
<dbReference type="Pfam" id="PF00326">
    <property type="entry name" value="Peptidase_S9"/>
    <property type="match status" value="1"/>
</dbReference>
<accession>A0A3A4AQF1</accession>
<keyword evidence="2" id="KW-1133">Transmembrane helix</keyword>
<reference evidence="5 6" key="1">
    <citation type="submission" date="2018-09" db="EMBL/GenBank/DDBJ databases">
        <title>YIM 75507 draft genome.</title>
        <authorList>
            <person name="Tang S."/>
            <person name="Feng Y."/>
        </authorList>
    </citation>
    <scope>NUCLEOTIDE SEQUENCE [LARGE SCALE GENOMIC DNA]</scope>
    <source>
        <strain evidence="5 6">YIM 75507</strain>
    </source>
</reference>
<dbReference type="AlphaFoldDB" id="A0A3A4AQF1"/>
<feature type="transmembrane region" description="Helical" evidence="2">
    <location>
        <begin position="458"/>
        <end position="476"/>
    </location>
</feature>
<evidence type="ECO:0000256" key="2">
    <source>
        <dbReference type="SAM" id="Phobius"/>
    </source>
</evidence>
<dbReference type="Proteomes" id="UP000265768">
    <property type="component" value="Unassembled WGS sequence"/>
</dbReference>
<feature type="transmembrane region" description="Helical" evidence="2">
    <location>
        <begin position="387"/>
        <end position="407"/>
    </location>
</feature>